<dbReference type="EMBL" id="JAKIJS010000001">
    <property type="protein sequence ID" value="MCF6137880.1"/>
    <property type="molecule type" value="Genomic_DNA"/>
</dbReference>
<evidence type="ECO:0000313" key="1">
    <source>
        <dbReference type="EMBL" id="MCF6137880.1"/>
    </source>
</evidence>
<dbReference type="Pfam" id="PF11079">
    <property type="entry name" value="YqhG"/>
    <property type="match status" value="1"/>
</dbReference>
<gene>
    <name evidence="1" type="ORF">L2716_09085</name>
</gene>
<proteinExistence type="predicted"/>
<dbReference type="RefSeq" id="WP_236333847.1">
    <property type="nucleotide sequence ID" value="NZ_JAKIJS010000001.1"/>
</dbReference>
<organism evidence="1 2">
    <name type="scientific">Pseudalkalibacillus berkeleyi</name>
    <dbReference type="NCBI Taxonomy" id="1069813"/>
    <lineage>
        <taxon>Bacteria</taxon>
        <taxon>Bacillati</taxon>
        <taxon>Bacillota</taxon>
        <taxon>Bacilli</taxon>
        <taxon>Bacillales</taxon>
        <taxon>Fictibacillaceae</taxon>
        <taxon>Pseudalkalibacillus</taxon>
    </lineage>
</organism>
<comment type="caution">
    <text evidence="1">The sequence shown here is derived from an EMBL/GenBank/DDBJ whole genome shotgun (WGS) entry which is preliminary data.</text>
</comment>
<name>A0ABS9H1Q3_9BACL</name>
<evidence type="ECO:0000313" key="2">
    <source>
        <dbReference type="Proteomes" id="UP001649381"/>
    </source>
</evidence>
<keyword evidence="2" id="KW-1185">Reference proteome</keyword>
<dbReference type="Proteomes" id="UP001649381">
    <property type="component" value="Unassembled WGS sequence"/>
</dbReference>
<reference evidence="1 2" key="1">
    <citation type="submission" date="2022-01" db="EMBL/GenBank/DDBJ databases">
        <title>Alkalihalobacillus sp. EGI L200015, a novel bacterium isolated from a salt lake sediment.</title>
        <authorList>
            <person name="Gao L."/>
            <person name="Fang B.-Z."/>
            <person name="Li W.-J."/>
        </authorList>
    </citation>
    <scope>NUCLEOTIDE SEQUENCE [LARGE SCALE GENOMIC DNA]</scope>
    <source>
        <strain evidence="1 2">KCTC 12718</strain>
    </source>
</reference>
<sequence length="267" mass="31442">MLQKDIHNFLDRYFAANDCELLERHEHLLHVQLTIELDKHLMNRPFYWHYQEMTGAEPNPMKLMLRTEQSEEGNNEGEFIHFGSPRLHQIFQSTQQLGAYIRLYEDVVQNNQSYVPLVPWLALNIKVSYQCDRKKDFLHSIGLNLINGMMISEFQSMLESKSLTRKIPDYCYTMSSLIKPVSGIKRIESYIEQTIHSDDPQWSIDARKRWQEDEALLDHFYQDAEVLPESYHVEKQALKDLYEPKVVMKIVNGGMFFLANDTGSHLQ</sequence>
<dbReference type="InterPro" id="IPR024562">
    <property type="entry name" value="YqhG"/>
</dbReference>
<protein>
    <submittedName>
        <fullName evidence="1">YqhG family protein</fullName>
    </submittedName>
</protein>
<accession>A0ABS9H1Q3</accession>